<dbReference type="PROSITE" id="PS51257">
    <property type="entry name" value="PROKAR_LIPOPROTEIN"/>
    <property type="match status" value="1"/>
</dbReference>
<dbReference type="Proteomes" id="UP000681290">
    <property type="component" value="Unassembled WGS sequence"/>
</dbReference>
<keyword evidence="2" id="KW-1185">Reference proteome</keyword>
<name>A0ABQ4MR39_9BACL</name>
<dbReference type="SUPFAM" id="SSF53850">
    <property type="entry name" value="Periplasmic binding protein-like II"/>
    <property type="match status" value="1"/>
</dbReference>
<dbReference type="PANTHER" id="PTHR43649:SF12">
    <property type="entry name" value="DIACETYLCHITOBIOSE BINDING PROTEIN DASA"/>
    <property type="match status" value="1"/>
</dbReference>
<dbReference type="Pfam" id="PF01547">
    <property type="entry name" value="SBP_bac_1"/>
    <property type="match status" value="1"/>
</dbReference>
<protein>
    <submittedName>
        <fullName evidence="1">Sugar ABC transporter substrate-binding protein</fullName>
    </submittedName>
</protein>
<dbReference type="PANTHER" id="PTHR43649">
    <property type="entry name" value="ARABINOSE-BINDING PROTEIN-RELATED"/>
    <property type="match status" value="1"/>
</dbReference>
<gene>
    <name evidence="1" type="primary">ABC-SBP_2</name>
    <name evidence="1" type="ORF">J15TS10_16790</name>
</gene>
<evidence type="ECO:0000313" key="2">
    <source>
        <dbReference type="Proteomes" id="UP000681290"/>
    </source>
</evidence>
<proteinExistence type="predicted"/>
<dbReference type="EMBL" id="BOSM01000002">
    <property type="protein sequence ID" value="GIP57865.1"/>
    <property type="molecule type" value="Genomic_DNA"/>
</dbReference>
<dbReference type="RefSeq" id="WP_213590340.1">
    <property type="nucleotide sequence ID" value="NZ_BOSM01000002.1"/>
</dbReference>
<dbReference type="InterPro" id="IPR006059">
    <property type="entry name" value="SBP"/>
</dbReference>
<dbReference type="InterPro" id="IPR050490">
    <property type="entry name" value="Bact_solute-bd_prot1"/>
</dbReference>
<comment type="caution">
    <text evidence="1">The sequence shown here is derived from an EMBL/GenBank/DDBJ whole genome shotgun (WGS) entry which is preliminary data.</text>
</comment>
<sequence>MKRKWFKEKAAFVLIFILIVAGCGSGNSLETVTGGGNSAASKQRIELSMLSSWSTDTERGRALQAVVEKFNQENEDNITVKLDINADWPSLQQKVKTMIAAGQTPDLFNYNFNPNDLSRQESGELLDFNPYMDEEWKSRFTEQDLQAMTVDGQLTSIPFEKAGILFYYNKELFTQAGIESFPATWDEFFQACEQLKAAGITPISLMTSDDAWHTTNLFTYLAASIAGTSVFEPGQSLDTPEVTQAAQYLKQLFEYTTPDALGGNYSVSSNNFLIGNTAMIIDGPWLIGSISEEMIPSIGIAASPTFGDGKVQPGFTVTDAHTPWSAAKQTSQEKEEAVVQFLKFMTSEESSKTFTIDGRILLSMRLELNEDEVSEAGPILGQYIKTNSEAPESIVNIVRILKPAATSKLPSLLEGLILDKFTPEEFAKELEAANQ</sequence>
<dbReference type="Gene3D" id="3.40.190.10">
    <property type="entry name" value="Periplasmic binding protein-like II"/>
    <property type="match status" value="2"/>
</dbReference>
<evidence type="ECO:0000313" key="1">
    <source>
        <dbReference type="EMBL" id="GIP57865.1"/>
    </source>
</evidence>
<accession>A0ABQ4MR39</accession>
<organism evidence="1 2">
    <name type="scientific">Paenibacillus woosongensis</name>
    <dbReference type="NCBI Taxonomy" id="307580"/>
    <lineage>
        <taxon>Bacteria</taxon>
        <taxon>Bacillati</taxon>
        <taxon>Bacillota</taxon>
        <taxon>Bacilli</taxon>
        <taxon>Bacillales</taxon>
        <taxon>Paenibacillaceae</taxon>
        <taxon>Paenibacillus</taxon>
    </lineage>
</organism>
<reference evidence="1 2" key="1">
    <citation type="submission" date="2021-03" db="EMBL/GenBank/DDBJ databases">
        <title>Antimicrobial resistance genes in bacteria isolated from Japanese honey, and their potential for conferring macrolide and lincosamide resistance in the American foulbrood pathogen Paenibacillus larvae.</title>
        <authorList>
            <person name="Okamoto M."/>
            <person name="Kumagai M."/>
            <person name="Kanamori H."/>
            <person name="Takamatsu D."/>
        </authorList>
    </citation>
    <scope>NUCLEOTIDE SEQUENCE [LARGE SCALE GENOMIC DNA]</scope>
    <source>
        <strain evidence="1 2">J15TS10</strain>
    </source>
</reference>